<evidence type="ECO:0000313" key="2">
    <source>
        <dbReference type="Proteomes" id="UP001218188"/>
    </source>
</evidence>
<protein>
    <submittedName>
        <fullName evidence="1">Uncharacterized protein</fullName>
    </submittedName>
</protein>
<dbReference type="Proteomes" id="UP001218188">
    <property type="component" value="Unassembled WGS sequence"/>
</dbReference>
<dbReference type="SUPFAM" id="SSF50630">
    <property type="entry name" value="Acid proteases"/>
    <property type="match status" value="1"/>
</dbReference>
<reference evidence="1" key="1">
    <citation type="submission" date="2023-03" db="EMBL/GenBank/DDBJ databases">
        <title>Massive genome expansion in bonnet fungi (Mycena s.s.) driven by repeated elements and novel gene families across ecological guilds.</title>
        <authorList>
            <consortium name="Lawrence Berkeley National Laboratory"/>
            <person name="Harder C.B."/>
            <person name="Miyauchi S."/>
            <person name="Viragh M."/>
            <person name="Kuo A."/>
            <person name="Thoen E."/>
            <person name="Andreopoulos B."/>
            <person name="Lu D."/>
            <person name="Skrede I."/>
            <person name="Drula E."/>
            <person name="Henrissat B."/>
            <person name="Morin E."/>
            <person name="Kohler A."/>
            <person name="Barry K."/>
            <person name="LaButti K."/>
            <person name="Morin E."/>
            <person name="Salamov A."/>
            <person name="Lipzen A."/>
            <person name="Mereny Z."/>
            <person name="Hegedus B."/>
            <person name="Baldrian P."/>
            <person name="Stursova M."/>
            <person name="Weitz H."/>
            <person name="Taylor A."/>
            <person name="Grigoriev I.V."/>
            <person name="Nagy L.G."/>
            <person name="Martin F."/>
            <person name="Kauserud H."/>
        </authorList>
    </citation>
    <scope>NUCLEOTIDE SEQUENCE</scope>
    <source>
        <strain evidence="1">CBHHK200</strain>
    </source>
</reference>
<evidence type="ECO:0000313" key="1">
    <source>
        <dbReference type="EMBL" id="KAJ7042153.1"/>
    </source>
</evidence>
<dbReference type="Gene3D" id="2.40.70.10">
    <property type="entry name" value="Acid Proteases"/>
    <property type="match status" value="1"/>
</dbReference>
<dbReference type="EMBL" id="JARJCM010000013">
    <property type="protein sequence ID" value="KAJ7042153.1"/>
    <property type="molecule type" value="Genomic_DNA"/>
</dbReference>
<organism evidence="1 2">
    <name type="scientific">Mycena alexandri</name>
    <dbReference type="NCBI Taxonomy" id="1745969"/>
    <lineage>
        <taxon>Eukaryota</taxon>
        <taxon>Fungi</taxon>
        <taxon>Dikarya</taxon>
        <taxon>Basidiomycota</taxon>
        <taxon>Agaricomycotina</taxon>
        <taxon>Agaricomycetes</taxon>
        <taxon>Agaricomycetidae</taxon>
        <taxon>Agaricales</taxon>
        <taxon>Marasmiineae</taxon>
        <taxon>Mycenaceae</taxon>
        <taxon>Mycena</taxon>
    </lineage>
</organism>
<comment type="caution">
    <text evidence="1">The sequence shown here is derived from an EMBL/GenBank/DDBJ whole genome shotgun (WGS) entry which is preliminary data.</text>
</comment>
<dbReference type="InterPro" id="IPR021109">
    <property type="entry name" value="Peptidase_aspartic_dom_sf"/>
</dbReference>
<feature type="non-terminal residue" evidence="1">
    <location>
        <position position="155"/>
    </location>
</feature>
<keyword evidence="2" id="KW-1185">Reference proteome</keyword>
<dbReference type="Pfam" id="PF13650">
    <property type="entry name" value="Asp_protease_2"/>
    <property type="match status" value="1"/>
</dbReference>
<sequence length="155" mass="16908">MCKSLDDDESNIIELCTLEPRENEDGSVPFMHWVALLGPSGEKVRVFALFDTGAGIGVLDSKVFERVRSRLGTTSAPTKRLRVANGALVWSLAHWEGELEVEGVKARGSFEVFDGGGSWDMLLGLPLQGALGVVHDTRRNEVTVEAEGRTAKLRN</sequence>
<name>A0AAD6TD59_9AGAR</name>
<gene>
    <name evidence="1" type="ORF">C8F04DRAFT_946104</name>
</gene>
<proteinExistence type="predicted"/>
<dbReference type="AlphaFoldDB" id="A0AAD6TD59"/>
<accession>A0AAD6TD59</accession>